<evidence type="ECO:0000256" key="2">
    <source>
        <dbReference type="PIRSR" id="PIRSR605754-1"/>
    </source>
</evidence>
<evidence type="ECO:0000256" key="1">
    <source>
        <dbReference type="ARBA" id="ARBA00022801"/>
    </source>
</evidence>
<dbReference type="InterPro" id="IPR005754">
    <property type="entry name" value="Sortase"/>
</dbReference>
<dbReference type="InterPro" id="IPR009835">
    <property type="entry name" value="SrtB"/>
</dbReference>
<proteinExistence type="predicted"/>
<dbReference type="InterPro" id="IPR023365">
    <property type="entry name" value="Sortase_dom-sf"/>
</dbReference>
<dbReference type="OrthoDB" id="9806013at2"/>
<name>A0A1G5C2N8_9FIRM</name>
<dbReference type="Pfam" id="PF04203">
    <property type="entry name" value="Sortase"/>
    <property type="match status" value="1"/>
</dbReference>
<dbReference type="GO" id="GO:0016787">
    <property type="term" value="F:hydrolase activity"/>
    <property type="evidence" value="ECO:0007669"/>
    <property type="project" value="UniProtKB-KW"/>
</dbReference>
<reference evidence="4" key="1">
    <citation type="submission" date="2016-10" db="EMBL/GenBank/DDBJ databases">
        <authorList>
            <person name="Varghese N."/>
            <person name="Submissions S."/>
        </authorList>
    </citation>
    <scope>NUCLEOTIDE SEQUENCE [LARGE SCALE GENOMIC DNA]</scope>
    <source>
        <strain evidence="4">XBD2006</strain>
    </source>
</reference>
<sequence>MKNKIRIAAAVVCLAVVVFGIISVVKDKKELTLATNEYDNIRSTYADLQAHGSAGDSENDGYPDLAVDIEGLEKTNPDITAWIYMPCLEISYPVVKEKEIDEYLNKTFEGQESYAGSLFEDVLSDENFCGMHDMIFGHNMKDGSMFGKLKEVYSSKKADILKENPYVYIYTRDTVYRYEAFAYEITTAGSDAYSEVNDNDEYDRFIDYVLSNNQWGSGKEKTFENRPSILSLSTCSGVTGGKKRFVIHTFKESQKEVR</sequence>
<feature type="active site" description="Acyl-thioester intermediate" evidence="2">
    <location>
        <position position="235"/>
    </location>
</feature>
<dbReference type="CDD" id="cd05826">
    <property type="entry name" value="Sortase_B"/>
    <property type="match status" value="1"/>
</dbReference>
<gene>
    <name evidence="3" type="ORF">SAMN02910451_00946</name>
</gene>
<dbReference type="RefSeq" id="WP_074461677.1">
    <property type="nucleotide sequence ID" value="NZ_FMUR01000005.1"/>
</dbReference>
<dbReference type="SUPFAM" id="SSF63817">
    <property type="entry name" value="Sortase"/>
    <property type="match status" value="1"/>
</dbReference>
<evidence type="ECO:0000313" key="3">
    <source>
        <dbReference type="EMBL" id="SCX96560.1"/>
    </source>
</evidence>
<evidence type="ECO:0000313" key="4">
    <source>
        <dbReference type="Proteomes" id="UP000183047"/>
    </source>
</evidence>
<accession>A0A1G5C2N8</accession>
<organism evidence="3 4">
    <name type="scientific">Butyrivibrio hungatei</name>
    <dbReference type="NCBI Taxonomy" id="185008"/>
    <lineage>
        <taxon>Bacteria</taxon>
        <taxon>Bacillati</taxon>
        <taxon>Bacillota</taxon>
        <taxon>Clostridia</taxon>
        <taxon>Lachnospirales</taxon>
        <taxon>Lachnospiraceae</taxon>
        <taxon>Butyrivibrio</taxon>
    </lineage>
</organism>
<keyword evidence="4" id="KW-1185">Reference proteome</keyword>
<dbReference type="Gene3D" id="2.40.260.10">
    <property type="entry name" value="Sortase"/>
    <property type="match status" value="1"/>
</dbReference>
<dbReference type="AlphaFoldDB" id="A0A1G5C2N8"/>
<keyword evidence="1" id="KW-0378">Hydrolase</keyword>
<dbReference type="EMBL" id="FMUR01000005">
    <property type="protein sequence ID" value="SCX96560.1"/>
    <property type="molecule type" value="Genomic_DNA"/>
</dbReference>
<protein>
    <submittedName>
        <fullName evidence="3">Sortase B</fullName>
    </submittedName>
</protein>
<feature type="active site" description="Proton donor/acceptor" evidence="2">
    <location>
        <position position="138"/>
    </location>
</feature>
<dbReference type="Proteomes" id="UP000183047">
    <property type="component" value="Unassembled WGS sequence"/>
</dbReference>